<dbReference type="SUPFAM" id="SSF51556">
    <property type="entry name" value="Metallo-dependent hydrolases"/>
    <property type="match status" value="1"/>
</dbReference>
<dbReference type="Gene3D" id="3.10.310.70">
    <property type="match status" value="1"/>
</dbReference>
<protein>
    <submittedName>
        <fullName evidence="2">Amidohydrolase family protein</fullName>
    </submittedName>
</protein>
<dbReference type="InterPro" id="IPR032466">
    <property type="entry name" value="Metal_Hydrolase"/>
</dbReference>
<name>A0A6N7WU29_9ACTN</name>
<dbReference type="GO" id="GO:0016810">
    <property type="term" value="F:hydrolase activity, acting on carbon-nitrogen (but not peptide) bonds"/>
    <property type="evidence" value="ECO:0007669"/>
    <property type="project" value="InterPro"/>
</dbReference>
<proteinExistence type="predicted"/>
<dbReference type="RefSeq" id="WP_154540746.1">
    <property type="nucleotide sequence ID" value="NZ_VUND01000002.1"/>
</dbReference>
<dbReference type="PANTHER" id="PTHR22642:SF2">
    <property type="entry name" value="PROTEIN LONG AFTER FAR-RED 3"/>
    <property type="match status" value="1"/>
</dbReference>
<comment type="caution">
    <text evidence="2">The sequence shown here is derived from an EMBL/GenBank/DDBJ whole genome shotgun (WGS) entry which is preliminary data.</text>
</comment>
<evidence type="ECO:0000313" key="2">
    <source>
        <dbReference type="EMBL" id="MST60315.1"/>
    </source>
</evidence>
<feature type="domain" description="Amidohydrolase 3" evidence="1">
    <location>
        <begin position="53"/>
        <end position="514"/>
    </location>
</feature>
<dbReference type="Gene3D" id="2.30.40.10">
    <property type="entry name" value="Urease, subunit C, domain 1"/>
    <property type="match status" value="1"/>
</dbReference>
<sequence length="518" mass="57510">MAKRPDRLVILSRNVFDATGAEAFDGFVATEGSRIAKVGRRGEAASYVNGATRVIDAGDRTVMPGMTDNHTFFTGWALLHLGCDLSGAHDAETGVSRLRAYAETLPKGSPVFGHGWNAVDFGLDSEDLLDAAFPDVPVVAFTKDRDTCWMNAAARERYLFSPDECYAEKIWRMMADYLPLPQMRGLYHEYMHMLNARGVTQVKEMAFDDYYGFADVMEAMEAADELTVRVSMMNQPVGRGMDLAYGRAARDRFRGPFVSFSGFNRMTDRSIASGMAELKQPYLSDPTSRCAVPVEWDLIERELFAADEAGFRFSLHCQGDGAVGHVVDLYERCRRDASGRLVNRHAITDMELSDPADLVRLGAMGGICEVYPQIQSLDRRDDLVGMVMRQVGHTRFERYWMRRKMWDSGCVVVGDTDLPLMLPSIGESIYCGCGGHFDDGGCERLENMLTIPEMLVAWTRNGAYDCMAEERLGTLEEGKLADVTVLQADALHMDPVDARGVNAALTVSDGRVVYDELG</sequence>
<gene>
    <name evidence="2" type="ORF">FYJ69_05255</name>
</gene>
<dbReference type="SUPFAM" id="SSF51338">
    <property type="entry name" value="Composite domain of metallo-dependent hydrolases"/>
    <property type="match status" value="1"/>
</dbReference>
<dbReference type="PANTHER" id="PTHR22642">
    <property type="entry name" value="IMIDAZOLONEPROPIONASE"/>
    <property type="match status" value="1"/>
</dbReference>
<dbReference type="InterPro" id="IPR013108">
    <property type="entry name" value="Amidohydro_3"/>
</dbReference>
<dbReference type="EMBL" id="VUND01000002">
    <property type="protein sequence ID" value="MST60315.1"/>
    <property type="molecule type" value="Genomic_DNA"/>
</dbReference>
<keyword evidence="2" id="KW-0378">Hydrolase</keyword>
<organism evidence="2 3">
    <name type="scientific">Parafannyhessea umbonata</name>
    <dbReference type="NCBI Taxonomy" id="604330"/>
    <lineage>
        <taxon>Bacteria</taxon>
        <taxon>Bacillati</taxon>
        <taxon>Actinomycetota</taxon>
        <taxon>Coriobacteriia</taxon>
        <taxon>Coriobacteriales</taxon>
        <taxon>Atopobiaceae</taxon>
        <taxon>Parafannyhessea</taxon>
    </lineage>
</organism>
<dbReference type="Pfam" id="PF07969">
    <property type="entry name" value="Amidohydro_3"/>
    <property type="match status" value="1"/>
</dbReference>
<reference evidence="2 3" key="1">
    <citation type="submission" date="2019-08" db="EMBL/GenBank/DDBJ databases">
        <title>In-depth cultivation of the pig gut microbiome towards novel bacterial diversity and tailored functional studies.</title>
        <authorList>
            <person name="Wylensek D."/>
            <person name="Hitch T.C.A."/>
            <person name="Clavel T."/>
        </authorList>
    </citation>
    <scope>NUCLEOTIDE SEQUENCE [LARGE SCALE GENOMIC DNA]</scope>
    <source>
        <strain evidence="2 3">WB01_CNA04</strain>
    </source>
</reference>
<accession>A0A6N7WU29</accession>
<dbReference type="Proteomes" id="UP000434342">
    <property type="component" value="Unassembled WGS sequence"/>
</dbReference>
<dbReference type="InterPro" id="IPR011059">
    <property type="entry name" value="Metal-dep_hydrolase_composite"/>
</dbReference>
<dbReference type="Gene3D" id="3.20.20.140">
    <property type="entry name" value="Metal-dependent hydrolases"/>
    <property type="match status" value="1"/>
</dbReference>
<evidence type="ECO:0000259" key="1">
    <source>
        <dbReference type="Pfam" id="PF07969"/>
    </source>
</evidence>
<evidence type="ECO:0000313" key="3">
    <source>
        <dbReference type="Proteomes" id="UP000434342"/>
    </source>
</evidence>
<dbReference type="AlphaFoldDB" id="A0A6N7WU29"/>